<reference evidence="3 4" key="1">
    <citation type="submission" date="2019-03" db="EMBL/GenBank/DDBJ databases">
        <authorList>
            <person name="Gaulin E."/>
            <person name="Dumas B."/>
        </authorList>
    </citation>
    <scope>NUCLEOTIDE SEQUENCE [LARGE SCALE GENOMIC DNA]</scope>
    <source>
        <strain evidence="3">CBS 568.67</strain>
    </source>
</reference>
<sequence>MARRVKEDDESSCGSDITSLIKDVTIGIQDCTSQDDASTDDAEALDDDRHLDTPGRKQPKKRIRKRMLDELGYLKQQVDMYSQQLVALQERVPDANETGEWEGRSRRQAAERAAVEQENHKLKAAVEDQLKVVEALVKIVSKRPKLVEESFLDEWKVQKLVADPARRMAAFHAIVDAERAKLETVFISKRMYDLVGSNIITDLQFDEDAQGIGFDCTMTHNMAVDYVTCASVIWQRYCIDVEFNLDSVSLKPLQKMDGDNAAYVQLVFNYVTPYGVTLYNHIACKRYIEPDRIVIVLTSILDDELFPYPPQARVARETSWVVVSNVGDNKCTIQYTSHGVLPSKSSRTAVEADEGVVHRHMAFAEFMMSCYKNNLQSLSITLDHQLLSLVDPHDTKLTLYESI</sequence>
<dbReference type="OrthoDB" id="68713at2759"/>
<feature type="region of interest" description="Disordered" evidence="1">
    <location>
        <begin position="31"/>
        <end position="61"/>
    </location>
</feature>
<organism evidence="3 4">
    <name type="scientific">Aphanomyces stellatus</name>
    <dbReference type="NCBI Taxonomy" id="120398"/>
    <lineage>
        <taxon>Eukaryota</taxon>
        <taxon>Sar</taxon>
        <taxon>Stramenopiles</taxon>
        <taxon>Oomycota</taxon>
        <taxon>Saprolegniomycetes</taxon>
        <taxon>Saprolegniales</taxon>
        <taxon>Verrucalvaceae</taxon>
        <taxon>Aphanomyces</taxon>
    </lineage>
</organism>
<name>A0A485KXR5_9STRA</name>
<keyword evidence="4" id="KW-1185">Reference proteome</keyword>
<dbReference type="Proteomes" id="UP000332933">
    <property type="component" value="Unassembled WGS sequence"/>
</dbReference>
<feature type="compositionally biased region" description="Acidic residues" evidence="1">
    <location>
        <begin position="37"/>
        <end position="46"/>
    </location>
</feature>
<evidence type="ECO:0000256" key="1">
    <source>
        <dbReference type="SAM" id="MobiDB-lite"/>
    </source>
</evidence>
<gene>
    <name evidence="3" type="primary">Aste57867_13172</name>
    <name evidence="2" type="ORF">As57867_013123</name>
    <name evidence="3" type="ORF">ASTE57867_13172</name>
</gene>
<evidence type="ECO:0000313" key="4">
    <source>
        <dbReference type="Proteomes" id="UP000332933"/>
    </source>
</evidence>
<accession>A0A485KXR5</accession>
<proteinExistence type="predicted"/>
<dbReference type="EMBL" id="VJMH01005435">
    <property type="protein sequence ID" value="KAF0696059.1"/>
    <property type="molecule type" value="Genomic_DNA"/>
</dbReference>
<dbReference type="EMBL" id="CAADRA010005456">
    <property type="protein sequence ID" value="VFT90013.1"/>
    <property type="molecule type" value="Genomic_DNA"/>
</dbReference>
<dbReference type="AlphaFoldDB" id="A0A485KXR5"/>
<evidence type="ECO:0000313" key="3">
    <source>
        <dbReference type="EMBL" id="VFT90013.1"/>
    </source>
</evidence>
<protein>
    <submittedName>
        <fullName evidence="3">Aste57867_13172 protein</fullName>
    </submittedName>
</protein>
<reference evidence="2" key="2">
    <citation type="submission" date="2019-06" db="EMBL/GenBank/DDBJ databases">
        <title>Genomics analysis of Aphanomyces spp. identifies a new class of oomycete effector associated with host adaptation.</title>
        <authorList>
            <person name="Gaulin E."/>
        </authorList>
    </citation>
    <scope>NUCLEOTIDE SEQUENCE</scope>
    <source>
        <strain evidence="2">CBS 578.67</strain>
    </source>
</reference>
<evidence type="ECO:0000313" key="2">
    <source>
        <dbReference type="EMBL" id="KAF0696059.1"/>
    </source>
</evidence>